<evidence type="ECO:0000313" key="2">
    <source>
        <dbReference type="EMBL" id="AEM38144.1"/>
    </source>
</evidence>
<dbReference type="RefSeq" id="WP_014025821.1">
    <property type="nucleotide sequence ID" value="NC_015931.1"/>
</dbReference>
<dbReference type="STRING" id="694429.Pyrfu_0272"/>
<organism evidence="2 3">
    <name type="scientific">Pyrolobus fumarii (strain DSM 11204 / 1A)</name>
    <dbReference type="NCBI Taxonomy" id="694429"/>
    <lineage>
        <taxon>Archaea</taxon>
        <taxon>Thermoproteota</taxon>
        <taxon>Thermoprotei</taxon>
        <taxon>Desulfurococcales</taxon>
        <taxon>Pyrodictiaceae</taxon>
        <taxon>Pyrolobus</taxon>
    </lineage>
</organism>
<dbReference type="GO" id="GO:0016491">
    <property type="term" value="F:oxidoreductase activity"/>
    <property type="evidence" value="ECO:0007669"/>
    <property type="project" value="UniProtKB-ARBA"/>
</dbReference>
<dbReference type="Pfam" id="PF00037">
    <property type="entry name" value="Fer4"/>
    <property type="match status" value="1"/>
</dbReference>
<name>G0EFA1_PYRF1</name>
<dbReference type="PROSITE" id="PS51379">
    <property type="entry name" value="4FE4S_FER_2"/>
    <property type="match status" value="2"/>
</dbReference>
<feature type="domain" description="4Fe-4S ferredoxin-type" evidence="1">
    <location>
        <begin position="55"/>
        <end position="85"/>
    </location>
</feature>
<dbReference type="EMBL" id="CP002838">
    <property type="protein sequence ID" value="AEM38144.1"/>
    <property type="molecule type" value="Genomic_DNA"/>
</dbReference>
<dbReference type="InterPro" id="IPR017900">
    <property type="entry name" value="4Fe4S_Fe_S_CS"/>
</dbReference>
<dbReference type="InParanoid" id="G0EFA1"/>
<dbReference type="HOGENOM" id="CLU_139698_5_5_2"/>
<dbReference type="KEGG" id="pfm:Pyrfu_0272"/>
<protein>
    <recommendedName>
        <fullName evidence="1">4Fe-4S ferredoxin-type domain-containing protein</fullName>
    </recommendedName>
</protein>
<dbReference type="Proteomes" id="UP000001037">
    <property type="component" value="Chromosome"/>
</dbReference>
<dbReference type="AlphaFoldDB" id="G0EFA1"/>
<accession>G0EFA1</accession>
<reference evidence="2 3" key="1">
    <citation type="journal article" date="2011" name="Stand. Genomic Sci.">
        <title>Complete genome sequence of the hyperthermophilic chemolithoautotroph Pyrolobus fumarii type strain (1A).</title>
        <authorList>
            <person name="Anderson I."/>
            <person name="Goker M."/>
            <person name="Nolan M."/>
            <person name="Lucas S."/>
            <person name="Hammon N."/>
            <person name="Deshpande S."/>
            <person name="Cheng J.F."/>
            <person name="Tapia R."/>
            <person name="Han C."/>
            <person name="Goodwin L."/>
            <person name="Pitluck S."/>
            <person name="Huntemann M."/>
            <person name="Liolios K."/>
            <person name="Ivanova N."/>
            <person name="Pagani I."/>
            <person name="Mavromatis K."/>
            <person name="Ovchinikova G."/>
            <person name="Pati A."/>
            <person name="Chen A."/>
            <person name="Palaniappan K."/>
            <person name="Land M."/>
            <person name="Hauser L."/>
            <person name="Brambilla E.M."/>
            <person name="Huber H."/>
            <person name="Yasawong M."/>
            <person name="Rohde M."/>
            <person name="Spring S."/>
            <person name="Abt B."/>
            <person name="Sikorski J."/>
            <person name="Wirth R."/>
            <person name="Detter J.C."/>
            <person name="Woyke T."/>
            <person name="Bristow J."/>
            <person name="Eisen J.A."/>
            <person name="Markowitz V."/>
            <person name="Hugenholtz P."/>
            <person name="Kyrpides N.C."/>
            <person name="Klenk H.P."/>
            <person name="Lapidus A."/>
        </authorList>
    </citation>
    <scope>NUCLEOTIDE SEQUENCE [LARGE SCALE GENOMIC DNA]</scope>
    <source>
        <strain evidence="3">DSM 11204 / 1A</strain>
    </source>
</reference>
<dbReference type="InterPro" id="IPR017896">
    <property type="entry name" value="4Fe4S_Fe-S-bd"/>
</dbReference>
<proteinExistence type="predicted"/>
<dbReference type="SUPFAM" id="SSF54862">
    <property type="entry name" value="4Fe-4S ferredoxins"/>
    <property type="match status" value="1"/>
</dbReference>
<evidence type="ECO:0000313" key="3">
    <source>
        <dbReference type="Proteomes" id="UP000001037"/>
    </source>
</evidence>
<evidence type="ECO:0000259" key="1">
    <source>
        <dbReference type="PROSITE" id="PS51379"/>
    </source>
</evidence>
<dbReference type="GeneID" id="11139914"/>
<keyword evidence="3" id="KW-1185">Reference proteome</keyword>
<dbReference type="PROSITE" id="PS00198">
    <property type="entry name" value="4FE4S_FER_1"/>
    <property type="match status" value="1"/>
</dbReference>
<dbReference type="eggNOG" id="arCOG02461">
    <property type="taxonomic scope" value="Archaea"/>
</dbReference>
<dbReference type="Gene3D" id="3.30.70.20">
    <property type="match status" value="1"/>
</dbReference>
<sequence length="105" mass="11860">MAEDILAHVEKVQEEVEVATKPKAIIIDKNVCMKCYNCVRSCTVFNSVYEIGEDGYPYAARLDDCIMCLMCHFVCPTRAITHVGIRTVTILVLDKDIAQKMTKIM</sequence>
<gene>
    <name evidence="2" type="ordered locus">Pyrfu_0272</name>
</gene>
<feature type="domain" description="4Fe-4S ferredoxin-type" evidence="1">
    <location>
        <begin position="23"/>
        <end position="54"/>
    </location>
</feature>